<evidence type="ECO:0000256" key="1">
    <source>
        <dbReference type="SAM" id="MobiDB-lite"/>
    </source>
</evidence>
<dbReference type="EMBL" id="BMHC01000015">
    <property type="protein sequence ID" value="GGI29540.1"/>
    <property type="molecule type" value="Genomic_DNA"/>
</dbReference>
<evidence type="ECO:0000313" key="2">
    <source>
        <dbReference type="EMBL" id="GGI29540.1"/>
    </source>
</evidence>
<dbReference type="RefSeq" id="WP_308421709.1">
    <property type="nucleotide sequence ID" value="NZ_BMHC01000015.1"/>
</dbReference>
<dbReference type="AlphaFoldDB" id="A0AA88BAP2"/>
<accession>A0AA88BAP2</accession>
<protein>
    <submittedName>
        <fullName evidence="2">Uncharacterized protein</fullName>
    </submittedName>
</protein>
<organism evidence="2 3">
    <name type="scientific">Bradyrhizobium guangdongense</name>
    <dbReference type="NCBI Taxonomy" id="1325090"/>
    <lineage>
        <taxon>Bacteria</taxon>
        <taxon>Pseudomonadati</taxon>
        <taxon>Pseudomonadota</taxon>
        <taxon>Alphaproteobacteria</taxon>
        <taxon>Hyphomicrobiales</taxon>
        <taxon>Nitrobacteraceae</taxon>
        <taxon>Bradyrhizobium</taxon>
    </lineage>
</organism>
<dbReference type="Proteomes" id="UP000625079">
    <property type="component" value="Unassembled WGS sequence"/>
</dbReference>
<name>A0AA88BAP2_9BRAD</name>
<proteinExistence type="predicted"/>
<evidence type="ECO:0000313" key="3">
    <source>
        <dbReference type="Proteomes" id="UP000625079"/>
    </source>
</evidence>
<reference evidence="2" key="2">
    <citation type="submission" date="2022-12" db="EMBL/GenBank/DDBJ databases">
        <authorList>
            <person name="Sun Q."/>
            <person name="Zhou Y."/>
        </authorList>
    </citation>
    <scope>NUCLEOTIDE SEQUENCE</scope>
    <source>
        <strain evidence="2">CGMCC 1.15034</strain>
    </source>
</reference>
<comment type="caution">
    <text evidence="2">The sequence shown here is derived from an EMBL/GenBank/DDBJ whole genome shotgun (WGS) entry which is preliminary data.</text>
</comment>
<gene>
    <name evidence="2" type="ORF">GCM10010987_54930</name>
</gene>
<sequence>MAAVQLPLLRVFEWDLRSGAPSKPKRGSAMTGFKDNNAPRRYFVDAVGKRVLIGLTPEETFEFERLDSEPEGGRTRAMRGEHDGRPAPGEERWLELYAKHEGAWKVWMTQSRVARPDFASTAEA</sequence>
<feature type="region of interest" description="Disordered" evidence="1">
    <location>
        <begin position="64"/>
        <end position="88"/>
    </location>
</feature>
<reference evidence="2" key="1">
    <citation type="journal article" date="2014" name="Int. J. Syst. Evol. Microbiol.">
        <title>Complete genome sequence of Corynebacterium casei LMG S-19264T (=DSM 44701T), isolated from a smear-ripened cheese.</title>
        <authorList>
            <consortium name="US DOE Joint Genome Institute (JGI-PGF)"/>
            <person name="Walter F."/>
            <person name="Albersmeier A."/>
            <person name="Kalinowski J."/>
            <person name="Ruckert C."/>
        </authorList>
    </citation>
    <scope>NUCLEOTIDE SEQUENCE</scope>
    <source>
        <strain evidence="2">CGMCC 1.15034</strain>
    </source>
</reference>